<proteinExistence type="predicted"/>
<accession>S3MN49</accession>
<dbReference type="HOGENOM" id="CLU_3280846_0_0_6"/>
<dbReference type="Proteomes" id="UP000014568">
    <property type="component" value="Unassembled WGS sequence"/>
</dbReference>
<keyword evidence="2" id="KW-1185">Reference proteome</keyword>
<dbReference type="eggNOG" id="ENOG5031RXA">
    <property type="taxonomic scope" value="Bacteria"/>
</dbReference>
<organism evidence="1 2">
    <name type="scientific">Acinetobacter rudis CIP 110305</name>
    <dbReference type="NCBI Taxonomy" id="421052"/>
    <lineage>
        <taxon>Bacteria</taxon>
        <taxon>Pseudomonadati</taxon>
        <taxon>Pseudomonadota</taxon>
        <taxon>Gammaproteobacteria</taxon>
        <taxon>Moraxellales</taxon>
        <taxon>Moraxellaceae</taxon>
        <taxon>Acinetobacter</taxon>
    </lineage>
</organism>
<protein>
    <submittedName>
        <fullName evidence="1">Uncharacterized protein</fullName>
    </submittedName>
</protein>
<reference evidence="1 2" key="1">
    <citation type="submission" date="2013-06" db="EMBL/GenBank/DDBJ databases">
        <title>The Genome Sequence of Acinetobacter rudis CIP 110305.</title>
        <authorList>
            <consortium name="The Broad Institute Genome Sequencing Platform"/>
            <consortium name="The Broad Institute Genome Sequencing Center for Infectious Disease"/>
            <person name="Cerqueira G."/>
            <person name="Feldgarden M."/>
            <person name="Courvalin P."/>
            <person name="Perichon B."/>
            <person name="Grillot-Courvalin C."/>
            <person name="Clermont D."/>
            <person name="Rocha E."/>
            <person name="Yoon E.-J."/>
            <person name="Nemec A."/>
            <person name="Young S.K."/>
            <person name="Zeng Q."/>
            <person name="Gargeya S."/>
            <person name="Fitzgerald M."/>
            <person name="Abouelleil A."/>
            <person name="Alvarado L."/>
            <person name="Berlin A.M."/>
            <person name="Chapman S.B."/>
            <person name="Dewar J."/>
            <person name="Goldberg J."/>
            <person name="Griggs A."/>
            <person name="Gujja S."/>
            <person name="Hansen M."/>
            <person name="Howarth C."/>
            <person name="Imamovic A."/>
            <person name="Larimer J."/>
            <person name="McCowan C."/>
            <person name="Murphy C."/>
            <person name="Pearson M."/>
            <person name="Priest M."/>
            <person name="Roberts A."/>
            <person name="Saif S."/>
            <person name="Shea T."/>
            <person name="Sykes S."/>
            <person name="Wortman J."/>
            <person name="Nusbaum C."/>
            <person name="Birren B."/>
        </authorList>
    </citation>
    <scope>NUCLEOTIDE SEQUENCE [LARGE SCALE GENOMIC DNA]</scope>
    <source>
        <strain evidence="1 2">CIP 110305</strain>
    </source>
</reference>
<evidence type="ECO:0000313" key="1">
    <source>
        <dbReference type="EMBL" id="EPF69330.1"/>
    </source>
</evidence>
<dbReference type="EMBL" id="ATGI01000046">
    <property type="protein sequence ID" value="EPF69330.1"/>
    <property type="molecule type" value="Genomic_DNA"/>
</dbReference>
<name>S3MN49_9GAMM</name>
<dbReference type="AlphaFoldDB" id="S3MN49"/>
<comment type="caution">
    <text evidence="1">The sequence shown here is derived from an EMBL/GenBank/DDBJ whole genome shotgun (WGS) entry which is preliminary data.</text>
</comment>
<feature type="non-terminal residue" evidence="1">
    <location>
        <position position="41"/>
    </location>
</feature>
<gene>
    <name evidence="1" type="ORF">F945_03701</name>
</gene>
<sequence length="41" mass="4619">MSIDLVNSENIITFPRPCTLCESRKNVQLFAGLMVCESCQK</sequence>
<evidence type="ECO:0000313" key="2">
    <source>
        <dbReference type="Proteomes" id="UP000014568"/>
    </source>
</evidence>